<dbReference type="EMBL" id="JBJHQE010000001">
    <property type="protein sequence ID" value="MFK9079088.1"/>
    <property type="molecule type" value="Genomic_DNA"/>
</dbReference>
<protein>
    <submittedName>
        <fullName evidence="1">Sensor histidine kinase</fullName>
    </submittedName>
</protein>
<comment type="caution">
    <text evidence="1">The sequence shown here is derived from an EMBL/GenBank/DDBJ whole genome shotgun (WGS) entry which is preliminary data.</text>
</comment>
<gene>
    <name evidence="1" type="ORF">ACJEBM_00140</name>
</gene>
<organism evidence="1 2">
    <name type="scientific">Pseudomonas neuropathica</name>
    <dbReference type="NCBI Taxonomy" id="2730425"/>
    <lineage>
        <taxon>Bacteria</taxon>
        <taxon>Pseudomonadati</taxon>
        <taxon>Pseudomonadota</taxon>
        <taxon>Gammaproteobacteria</taxon>
        <taxon>Pseudomonadales</taxon>
        <taxon>Pseudomonadaceae</taxon>
        <taxon>Pseudomonas</taxon>
    </lineage>
</organism>
<accession>A0ACC7MLB7</accession>
<evidence type="ECO:0000313" key="1">
    <source>
        <dbReference type="EMBL" id="MFK9079088.1"/>
    </source>
</evidence>
<reference evidence="1" key="1">
    <citation type="submission" date="2024-11" db="EMBL/GenBank/DDBJ databases">
        <authorList>
            <person name="Lucas J.A."/>
        </authorList>
    </citation>
    <scope>NUCLEOTIDE SEQUENCE</scope>
    <source>
        <strain evidence="1">Z 8.8</strain>
    </source>
</reference>
<sequence>MRSPTNSFFVRILSILIPFSTLVAIIYSVLIWASISMTEDYIVKHYLKREFEAFEREYVQDASATPLPNTSYLQTFWGDSLELPDFAKPLSEGLHEIGDTHVLIKKMPGTANKIYMILDESKMSSLDSFAPTTISLLWALAGLIIIAGAVVAIVMARIISAPVVQLAKDLSRHPLKTKQLESNHRKDEVGVLSRVISGALERLENTLDREQAFTRHVSHELRTPLSIIRNSLAVIKLPGCDETKKARNLQRLQQASRDMEDLIELFLCLSREKIGQKCANINLQQLLNDALLRHQPKIDSMSVQLQVKQDLMISADPILLKSLIHNLINNAIQHGGQRLLIAANQNSLVISNTLTEVESVEGYGFGLEIVSRICRYAGWSLHIRSTSTVYSAKISQLG</sequence>
<keyword evidence="2" id="KW-1185">Reference proteome</keyword>
<proteinExistence type="predicted"/>
<keyword evidence="1" id="KW-0808">Transferase</keyword>
<keyword evidence="1" id="KW-0418">Kinase</keyword>
<name>A0ACC7MLB7_9PSED</name>
<evidence type="ECO:0000313" key="2">
    <source>
        <dbReference type="Proteomes" id="UP001622950"/>
    </source>
</evidence>
<dbReference type="Proteomes" id="UP001622950">
    <property type="component" value="Unassembled WGS sequence"/>
</dbReference>